<name>A0A8K1LH42_9PASS</name>
<dbReference type="EMBL" id="SWJQ01000482">
    <property type="protein sequence ID" value="TRZ13789.1"/>
    <property type="molecule type" value="Genomic_DNA"/>
</dbReference>
<keyword evidence="2" id="KW-1185">Reference proteome</keyword>
<protein>
    <submittedName>
        <fullName evidence="1">Uncharacterized protein</fullName>
    </submittedName>
</protein>
<organism evidence="1 2">
    <name type="scientific">Zosterops borbonicus</name>
    <dbReference type="NCBI Taxonomy" id="364589"/>
    <lineage>
        <taxon>Eukaryota</taxon>
        <taxon>Metazoa</taxon>
        <taxon>Chordata</taxon>
        <taxon>Craniata</taxon>
        <taxon>Vertebrata</taxon>
        <taxon>Euteleostomi</taxon>
        <taxon>Archelosauria</taxon>
        <taxon>Archosauria</taxon>
        <taxon>Dinosauria</taxon>
        <taxon>Saurischia</taxon>
        <taxon>Theropoda</taxon>
        <taxon>Coelurosauria</taxon>
        <taxon>Aves</taxon>
        <taxon>Neognathae</taxon>
        <taxon>Neoaves</taxon>
        <taxon>Telluraves</taxon>
        <taxon>Australaves</taxon>
        <taxon>Passeriformes</taxon>
        <taxon>Sylvioidea</taxon>
        <taxon>Zosteropidae</taxon>
        <taxon>Zosterops</taxon>
    </lineage>
</organism>
<comment type="caution">
    <text evidence="1">The sequence shown here is derived from an EMBL/GenBank/DDBJ whole genome shotgun (WGS) entry which is preliminary data.</text>
</comment>
<dbReference type="Proteomes" id="UP000796761">
    <property type="component" value="Unassembled WGS sequence"/>
</dbReference>
<reference evidence="1" key="1">
    <citation type="submission" date="2019-04" db="EMBL/GenBank/DDBJ databases">
        <title>Genome assembly of Zosterops borbonicus 15179.</title>
        <authorList>
            <person name="Leroy T."/>
            <person name="Anselmetti Y."/>
            <person name="Tilak M.-K."/>
            <person name="Nabholz B."/>
        </authorList>
    </citation>
    <scope>NUCLEOTIDE SEQUENCE</scope>
    <source>
        <strain evidence="1">HGM_15179</strain>
        <tissue evidence="1">Muscle</tissue>
    </source>
</reference>
<sequence length="136" mass="15115">MKQKWGVHSLGLEAVLDLGRLEDWANRNVLKLKSKYNFLHLGWTNLLEWDSLGTGSMGSSSKGRAVGAVEGSKLNMNQRCTPAGDSSFLLGGWGENGAGLYTDSTLAGRDNNHELRKGRFRQDKRRNFFSLSDQPE</sequence>
<accession>A0A8K1LH42</accession>
<gene>
    <name evidence="1" type="ORF">HGM15179_013318</name>
</gene>
<proteinExistence type="predicted"/>
<evidence type="ECO:0000313" key="2">
    <source>
        <dbReference type="Proteomes" id="UP000796761"/>
    </source>
</evidence>
<dbReference type="AlphaFoldDB" id="A0A8K1LH42"/>
<evidence type="ECO:0000313" key="1">
    <source>
        <dbReference type="EMBL" id="TRZ13789.1"/>
    </source>
</evidence>